<dbReference type="Proteomes" id="UP000624325">
    <property type="component" value="Unassembled WGS sequence"/>
</dbReference>
<keyword evidence="2" id="KW-1185">Reference proteome</keyword>
<protein>
    <submittedName>
        <fullName evidence="1">Uncharacterized protein</fullName>
    </submittedName>
</protein>
<comment type="caution">
    <text evidence="1">The sequence shown here is derived from an EMBL/GenBank/DDBJ whole genome shotgun (WGS) entry which is preliminary data.</text>
</comment>
<proteinExistence type="predicted"/>
<organism evidence="1 2">
    <name type="scientific">Asanoa iriomotensis</name>
    <dbReference type="NCBI Taxonomy" id="234613"/>
    <lineage>
        <taxon>Bacteria</taxon>
        <taxon>Bacillati</taxon>
        <taxon>Actinomycetota</taxon>
        <taxon>Actinomycetes</taxon>
        <taxon>Micromonosporales</taxon>
        <taxon>Micromonosporaceae</taxon>
        <taxon>Asanoa</taxon>
    </lineage>
</organism>
<dbReference type="EMBL" id="BONC01000009">
    <property type="protein sequence ID" value="GIF55760.1"/>
    <property type="molecule type" value="Genomic_DNA"/>
</dbReference>
<sequence>MEFASALSGGEWSDHPESTDATVARLARAVNDLSSEQGRVALLPLLPWLVIQPRAGEPATRVAVTTVVVQAALGRAAGHAADRLARDAAELAGGAQVPRWWQRPLGRGPQMMMRRSLRVLRRADGRDRLLRQVLIDAVNAARALDGLPPVPGETLEPVSVGSLPIRVRTHVPSGLEPCHLHVAAPADQWPAWLMKAWAHRRAEMRPGLVEPAAALDRYQPTAVW</sequence>
<accession>A0ABQ4BZ10</accession>
<gene>
    <name evidence="1" type="ORF">Air01nite_18550</name>
</gene>
<reference evidence="1 2" key="1">
    <citation type="submission" date="2021-01" db="EMBL/GenBank/DDBJ databases">
        <title>Whole genome shotgun sequence of Asanoa iriomotensis NBRC 100142.</title>
        <authorList>
            <person name="Komaki H."/>
            <person name="Tamura T."/>
        </authorList>
    </citation>
    <scope>NUCLEOTIDE SEQUENCE [LARGE SCALE GENOMIC DNA]</scope>
    <source>
        <strain evidence="1 2">NBRC 100142</strain>
    </source>
</reference>
<evidence type="ECO:0000313" key="1">
    <source>
        <dbReference type="EMBL" id="GIF55760.1"/>
    </source>
</evidence>
<name>A0ABQ4BZ10_9ACTN</name>
<evidence type="ECO:0000313" key="2">
    <source>
        <dbReference type="Proteomes" id="UP000624325"/>
    </source>
</evidence>